<keyword evidence="10" id="KW-0449">Lipoprotein</keyword>
<dbReference type="InterPro" id="IPR035965">
    <property type="entry name" value="PAS-like_dom_sf"/>
</dbReference>
<evidence type="ECO:0000313" key="15">
    <source>
        <dbReference type="Proteomes" id="UP000248214"/>
    </source>
</evidence>
<gene>
    <name evidence="14" type="ORF">CR194_13370</name>
</gene>
<reference evidence="14 15" key="1">
    <citation type="submission" date="2017-10" db="EMBL/GenBank/DDBJ databases">
        <title>Bacillus sp. nov., a halophilic bacterium isolated from a Keqin Lake.</title>
        <authorList>
            <person name="Wang H."/>
        </authorList>
    </citation>
    <scope>NUCLEOTIDE SEQUENCE [LARGE SCALE GENOMIC DNA]</scope>
    <source>
        <strain evidence="14 15">KQ-12</strain>
    </source>
</reference>
<keyword evidence="11" id="KW-1133">Transmembrane helix</keyword>
<dbReference type="CDD" id="cd00130">
    <property type="entry name" value="PAS"/>
    <property type="match status" value="1"/>
</dbReference>
<evidence type="ECO:0000256" key="4">
    <source>
        <dbReference type="ARBA" id="ARBA00022679"/>
    </source>
</evidence>
<dbReference type="PANTHER" id="PTHR43065">
    <property type="entry name" value="SENSOR HISTIDINE KINASE"/>
    <property type="match status" value="1"/>
</dbReference>
<dbReference type="Gene3D" id="3.30.450.20">
    <property type="entry name" value="PAS domain"/>
    <property type="match status" value="1"/>
</dbReference>
<dbReference type="Pfam" id="PF02518">
    <property type="entry name" value="HATPase_c"/>
    <property type="match status" value="1"/>
</dbReference>
<evidence type="ECO:0000256" key="9">
    <source>
        <dbReference type="ARBA" id="ARBA00023139"/>
    </source>
</evidence>
<dbReference type="GO" id="GO:0005524">
    <property type="term" value="F:ATP binding"/>
    <property type="evidence" value="ECO:0007669"/>
    <property type="project" value="UniProtKB-KW"/>
</dbReference>
<evidence type="ECO:0000256" key="2">
    <source>
        <dbReference type="ARBA" id="ARBA00012438"/>
    </source>
</evidence>
<organism evidence="14 15">
    <name type="scientific">Salipaludibacillus keqinensis</name>
    <dbReference type="NCBI Taxonomy" id="2045207"/>
    <lineage>
        <taxon>Bacteria</taxon>
        <taxon>Bacillati</taxon>
        <taxon>Bacillota</taxon>
        <taxon>Bacilli</taxon>
        <taxon>Bacillales</taxon>
        <taxon>Bacillaceae</taxon>
    </lineage>
</organism>
<dbReference type="Pfam" id="PF00512">
    <property type="entry name" value="HisKA"/>
    <property type="match status" value="1"/>
</dbReference>
<keyword evidence="7" id="KW-0067">ATP-binding</keyword>
<dbReference type="RefSeq" id="WP_233254360.1">
    <property type="nucleotide sequence ID" value="NZ_PDOD01000003.1"/>
</dbReference>
<dbReference type="SMART" id="SM00387">
    <property type="entry name" value="HATPase_c"/>
    <property type="match status" value="1"/>
</dbReference>
<dbReference type="AlphaFoldDB" id="A0A323TAZ6"/>
<dbReference type="SUPFAM" id="SSF55874">
    <property type="entry name" value="ATPase domain of HSP90 chaperone/DNA topoisomerase II/histidine kinase"/>
    <property type="match status" value="1"/>
</dbReference>
<accession>A0A323TAZ6</accession>
<keyword evidence="11" id="KW-0812">Transmembrane</keyword>
<dbReference type="Pfam" id="PF13596">
    <property type="entry name" value="PAS_10"/>
    <property type="match status" value="1"/>
</dbReference>
<dbReference type="PANTHER" id="PTHR43065:SF10">
    <property type="entry name" value="PEROXIDE STRESS-ACTIVATED HISTIDINE KINASE MAK3"/>
    <property type="match status" value="1"/>
</dbReference>
<dbReference type="InterPro" id="IPR001638">
    <property type="entry name" value="Solute-binding_3/MltF_N"/>
</dbReference>
<dbReference type="SMART" id="SM00091">
    <property type="entry name" value="PAS"/>
    <property type="match status" value="1"/>
</dbReference>
<keyword evidence="9" id="KW-0564">Palmitate</keyword>
<dbReference type="PROSITE" id="PS50109">
    <property type="entry name" value="HIS_KIN"/>
    <property type="match status" value="1"/>
</dbReference>
<keyword evidence="8" id="KW-0902">Two-component regulatory system</keyword>
<evidence type="ECO:0000256" key="10">
    <source>
        <dbReference type="ARBA" id="ARBA00023288"/>
    </source>
</evidence>
<evidence type="ECO:0000256" key="11">
    <source>
        <dbReference type="SAM" id="Phobius"/>
    </source>
</evidence>
<protein>
    <recommendedName>
        <fullName evidence="2">histidine kinase</fullName>
        <ecNumber evidence="2">2.7.13.3</ecNumber>
    </recommendedName>
</protein>
<evidence type="ECO:0000313" key="14">
    <source>
        <dbReference type="EMBL" id="PYZ92652.1"/>
    </source>
</evidence>
<evidence type="ECO:0000256" key="3">
    <source>
        <dbReference type="ARBA" id="ARBA00022553"/>
    </source>
</evidence>
<evidence type="ECO:0000256" key="1">
    <source>
        <dbReference type="ARBA" id="ARBA00000085"/>
    </source>
</evidence>
<dbReference type="Gene3D" id="3.30.565.10">
    <property type="entry name" value="Histidine kinase-like ATPase, C-terminal domain"/>
    <property type="match status" value="1"/>
</dbReference>
<dbReference type="PROSITE" id="PS50112">
    <property type="entry name" value="PAS"/>
    <property type="match status" value="1"/>
</dbReference>
<feature type="domain" description="Histidine kinase" evidence="12">
    <location>
        <begin position="472"/>
        <end position="687"/>
    </location>
</feature>
<keyword evidence="5" id="KW-0547">Nucleotide-binding</keyword>
<dbReference type="InterPro" id="IPR003661">
    <property type="entry name" value="HisK_dim/P_dom"/>
</dbReference>
<dbReference type="InterPro" id="IPR036890">
    <property type="entry name" value="HATPase_C_sf"/>
</dbReference>
<dbReference type="Gene3D" id="1.10.287.130">
    <property type="match status" value="1"/>
</dbReference>
<dbReference type="PRINTS" id="PR00344">
    <property type="entry name" value="BCTRLSENSOR"/>
</dbReference>
<keyword evidence="11" id="KW-0472">Membrane</keyword>
<evidence type="ECO:0000259" key="12">
    <source>
        <dbReference type="PROSITE" id="PS50109"/>
    </source>
</evidence>
<dbReference type="Gene3D" id="3.40.190.10">
    <property type="entry name" value="Periplasmic binding protein-like II"/>
    <property type="match status" value="2"/>
</dbReference>
<keyword evidence="4" id="KW-0808">Transferase</keyword>
<dbReference type="GO" id="GO:0000155">
    <property type="term" value="F:phosphorelay sensor kinase activity"/>
    <property type="evidence" value="ECO:0007669"/>
    <property type="project" value="InterPro"/>
</dbReference>
<dbReference type="CDD" id="cd00082">
    <property type="entry name" value="HisKA"/>
    <property type="match status" value="1"/>
</dbReference>
<dbReference type="SMART" id="SM00388">
    <property type="entry name" value="HisKA"/>
    <property type="match status" value="1"/>
</dbReference>
<dbReference type="InterPro" id="IPR000014">
    <property type="entry name" value="PAS"/>
</dbReference>
<dbReference type="NCBIfam" id="TIGR00229">
    <property type="entry name" value="sensory_box"/>
    <property type="match status" value="1"/>
</dbReference>
<dbReference type="SUPFAM" id="SSF55785">
    <property type="entry name" value="PYP-like sensor domain (PAS domain)"/>
    <property type="match status" value="1"/>
</dbReference>
<keyword evidence="15" id="KW-1185">Reference proteome</keyword>
<dbReference type="InterPro" id="IPR005467">
    <property type="entry name" value="His_kinase_dom"/>
</dbReference>
<keyword evidence="6 14" id="KW-0418">Kinase</keyword>
<evidence type="ECO:0000256" key="7">
    <source>
        <dbReference type="ARBA" id="ARBA00022840"/>
    </source>
</evidence>
<feature type="domain" description="PAS" evidence="13">
    <location>
        <begin position="335"/>
        <end position="377"/>
    </location>
</feature>
<proteinExistence type="predicted"/>
<comment type="catalytic activity">
    <reaction evidence="1">
        <text>ATP + protein L-histidine = ADP + protein N-phospho-L-histidine.</text>
        <dbReference type="EC" id="2.7.13.3"/>
    </reaction>
</comment>
<dbReference type="SMART" id="SM00062">
    <property type="entry name" value="PBPb"/>
    <property type="match status" value="1"/>
</dbReference>
<evidence type="ECO:0000259" key="13">
    <source>
        <dbReference type="PROSITE" id="PS50112"/>
    </source>
</evidence>
<evidence type="ECO:0000256" key="5">
    <source>
        <dbReference type="ARBA" id="ARBA00022741"/>
    </source>
</evidence>
<feature type="transmembrane region" description="Helical" evidence="11">
    <location>
        <begin position="278"/>
        <end position="301"/>
    </location>
</feature>
<dbReference type="InterPro" id="IPR036097">
    <property type="entry name" value="HisK_dim/P_sf"/>
</dbReference>
<dbReference type="Pfam" id="PF00497">
    <property type="entry name" value="SBP_bac_3"/>
    <property type="match status" value="1"/>
</dbReference>
<dbReference type="Proteomes" id="UP000248214">
    <property type="component" value="Unassembled WGS sequence"/>
</dbReference>
<dbReference type="SUPFAM" id="SSF47384">
    <property type="entry name" value="Homodimeric domain of signal transducing histidine kinase"/>
    <property type="match status" value="1"/>
</dbReference>
<sequence>MNYPLMLKWLNKPEESSLWSFLCFVFLFVLLVIPVQAEDHGDVVSSVRNSPELRVAYDPDLVPLHHSEDEEAPGFVIELMNRISETANMEVIYLPMTKSEAIERIDNEDIDIILSIPFSEKHSNMMEFTDTIFSTSIGILTRAGDEDIDVMTDLSESLVAIQNETVEYEFLKNIRRIQYQVASSQKRALTIFLEGRADAFVGNIVTANTLLREYDLEEDYSFADSHLLHVDYSLAVQDENYSLLNQLNSEIRRMKASGEYSELYDAYFQNEVDPFPRWLIISAQVAAGLFIILLLLFFISIRWNRQLQKKVDKKTADLNQLNQSLIQQVEMKRNNNEFLNQILDSSPRGIVTLDQDGKITKFNPQAMEISGITEPPVRKHYESVELIQQFLKEKAGLVLSGQKIRFLGEHMKWTRSDGHLFQFRYFVYPLYNFDQEITGLILTFEDVTEEFTLRKKVFEQEKNQALSRVVAGIAHEIRNPLSSIKTFVELIPTKMGNEKFQKEISTYVPKEIVRVSELIEGLINYARPRHQSFEIIDVKKLLHECFILFERTAINKGFSFHFDVPENLYMTADSHQLKQIVINLIINSLDALEEKQEAEAPTKPLHLTLAARQDHHKIYIDVIDEGVGMDADERKKILEPFYTTKAKGTGLGLAIAGQMIEENEGELKITSHKNQGTKMTLIFNATSMS</sequence>
<keyword evidence="3" id="KW-0597">Phosphoprotein</keyword>
<dbReference type="InterPro" id="IPR004358">
    <property type="entry name" value="Sig_transdc_His_kin-like_C"/>
</dbReference>
<dbReference type="InterPro" id="IPR003594">
    <property type="entry name" value="HATPase_dom"/>
</dbReference>
<dbReference type="EMBL" id="PDOD01000003">
    <property type="protein sequence ID" value="PYZ92652.1"/>
    <property type="molecule type" value="Genomic_DNA"/>
</dbReference>
<comment type="caution">
    <text evidence="14">The sequence shown here is derived from an EMBL/GenBank/DDBJ whole genome shotgun (WGS) entry which is preliminary data.</text>
</comment>
<name>A0A323TAZ6_9BACI</name>
<evidence type="ECO:0000256" key="8">
    <source>
        <dbReference type="ARBA" id="ARBA00023012"/>
    </source>
</evidence>
<dbReference type="EC" id="2.7.13.3" evidence="2"/>
<dbReference type="SUPFAM" id="SSF53850">
    <property type="entry name" value="Periplasmic binding protein-like II"/>
    <property type="match status" value="1"/>
</dbReference>
<evidence type="ECO:0000256" key="6">
    <source>
        <dbReference type="ARBA" id="ARBA00022777"/>
    </source>
</evidence>